<dbReference type="Gene3D" id="3.40.50.150">
    <property type="entry name" value="Vaccinia Virus protein VP39"/>
    <property type="match status" value="1"/>
</dbReference>
<keyword evidence="3" id="KW-0949">S-adenosyl-L-methionine</keyword>
<reference evidence="5" key="1">
    <citation type="journal article" date="2019" name="Int. J. Syst. Evol. Microbiol.">
        <title>The Global Catalogue of Microorganisms (GCM) 10K type strain sequencing project: providing services to taxonomists for standard genome sequencing and annotation.</title>
        <authorList>
            <consortium name="The Broad Institute Genomics Platform"/>
            <consortium name="The Broad Institute Genome Sequencing Center for Infectious Disease"/>
            <person name="Wu L."/>
            <person name="Ma J."/>
        </authorList>
    </citation>
    <scope>NUCLEOTIDE SEQUENCE [LARGE SCALE GENOMIC DNA]</scope>
    <source>
        <strain evidence="5">CCM 8702</strain>
    </source>
</reference>
<evidence type="ECO:0000256" key="2">
    <source>
        <dbReference type="ARBA" id="ARBA00022679"/>
    </source>
</evidence>
<dbReference type="InterPro" id="IPR002935">
    <property type="entry name" value="SAM_O-MeTrfase"/>
</dbReference>
<evidence type="ECO:0000256" key="1">
    <source>
        <dbReference type="ARBA" id="ARBA00022603"/>
    </source>
</evidence>
<dbReference type="RefSeq" id="WP_172244672.1">
    <property type="nucleotide sequence ID" value="NZ_BMDD01000003.1"/>
</dbReference>
<dbReference type="EMBL" id="BMDD01000003">
    <property type="protein sequence ID" value="GGH80498.1"/>
    <property type="molecule type" value="Genomic_DNA"/>
</dbReference>
<comment type="caution">
    <text evidence="4">The sequence shown here is derived from an EMBL/GenBank/DDBJ whole genome shotgun (WGS) entry which is preliminary data.</text>
</comment>
<name>A0ABQ1ZY69_9BACL</name>
<proteinExistence type="predicted"/>
<dbReference type="PANTHER" id="PTHR10509">
    <property type="entry name" value="O-METHYLTRANSFERASE-RELATED"/>
    <property type="match status" value="1"/>
</dbReference>
<keyword evidence="1" id="KW-0489">Methyltransferase</keyword>
<evidence type="ECO:0000313" key="4">
    <source>
        <dbReference type="EMBL" id="GGH80498.1"/>
    </source>
</evidence>
<evidence type="ECO:0000313" key="5">
    <source>
        <dbReference type="Proteomes" id="UP000605427"/>
    </source>
</evidence>
<dbReference type="CDD" id="cd02440">
    <property type="entry name" value="AdoMet_MTases"/>
    <property type="match status" value="1"/>
</dbReference>
<dbReference type="InterPro" id="IPR029063">
    <property type="entry name" value="SAM-dependent_MTases_sf"/>
</dbReference>
<gene>
    <name evidence="4" type="ORF">GCM10007362_28900</name>
</gene>
<dbReference type="InterPro" id="IPR050362">
    <property type="entry name" value="Cation-dep_OMT"/>
</dbReference>
<dbReference type="Pfam" id="PF01596">
    <property type="entry name" value="Methyltransf_3"/>
    <property type="match status" value="1"/>
</dbReference>
<organism evidence="4 5">
    <name type="scientific">Saccharibacillus endophyticus</name>
    <dbReference type="NCBI Taxonomy" id="2060666"/>
    <lineage>
        <taxon>Bacteria</taxon>
        <taxon>Bacillati</taxon>
        <taxon>Bacillota</taxon>
        <taxon>Bacilli</taxon>
        <taxon>Bacillales</taxon>
        <taxon>Paenibacillaceae</taxon>
        <taxon>Saccharibacillus</taxon>
    </lineage>
</organism>
<keyword evidence="5" id="KW-1185">Reference proteome</keyword>
<dbReference type="SUPFAM" id="SSF53335">
    <property type="entry name" value="S-adenosyl-L-methionine-dependent methyltransferases"/>
    <property type="match status" value="1"/>
</dbReference>
<evidence type="ECO:0000256" key="3">
    <source>
        <dbReference type="ARBA" id="ARBA00022691"/>
    </source>
</evidence>
<protein>
    <submittedName>
        <fullName evidence="4">O-methyltransferase</fullName>
    </submittedName>
</protein>
<accession>A0ABQ1ZY69</accession>
<dbReference type="PANTHER" id="PTHR10509:SF14">
    <property type="entry name" value="CAFFEOYL-COA O-METHYLTRANSFERASE 3-RELATED"/>
    <property type="match status" value="1"/>
</dbReference>
<sequence>MNRNVQSQDRSHTWAKVDRYLERKLLMPDAALEEALSANEVAGLPNYDVSPLQGKLLHLLIRMSRAKRVLEIGTLGGYSAIWIARALPQEGKLTTLELDPRHAEVARTNLRHAAIPDEQVEIRVGDARMQLARLEDEGTEAFDFIFIDADKPSNPAYLEAALRLSKPGTVILADNVVRGGEVIEESSADARVQGIREFFERLEGDQRIESTALQTVGIKGYDGFMMGIVR</sequence>
<keyword evidence="2" id="KW-0808">Transferase</keyword>
<dbReference type="PROSITE" id="PS51682">
    <property type="entry name" value="SAM_OMT_I"/>
    <property type="match status" value="1"/>
</dbReference>
<dbReference type="Proteomes" id="UP000605427">
    <property type="component" value="Unassembled WGS sequence"/>
</dbReference>